<dbReference type="CTD" id="20210878"/>
<dbReference type="InterPro" id="IPR005821">
    <property type="entry name" value="Ion_trans_dom"/>
</dbReference>
<evidence type="ECO:0000256" key="5">
    <source>
        <dbReference type="ARBA" id="ARBA00023065"/>
    </source>
</evidence>
<evidence type="ECO:0000256" key="9">
    <source>
        <dbReference type="SAM" id="Phobius"/>
    </source>
</evidence>
<evidence type="ECO:0000256" key="7">
    <source>
        <dbReference type="ARBA" id="ARBA00023303"/>
    </source>
</evidence>
<dbReference type="AlphaFoldDB" id="T1FPY1"/>
<feature type="region of interest" description="Disordered" evidence="8">
    <location>
        <begin position="865"/>
        <end position="884"/>
    </location>
</feature>
<dbReference type="eggNOG" id="KOG3614">
    <property type="taxonomic scope" value="Eukaryota"/>
</dbReference>
<evidence type="ECO:0000313" key="14">
    <source>
        <dbReference type="EnsemblMetazoa" id="HelroP188397"/>
    </source>
</evidence>
<dbReference type="InParanoid" id="T1FPY1"/>
<evidence type="ECO:0000256" key="3">
    <source>
        <dbReference type="ARBA" id="ARBA00022692"/>
    </source>
</evidence>
<sequence>MVGQIKNEIAANRSDGSTNGRVNKPCWIEETFQKRECVKFQRDRVDKTRCMCGRSEAFHLDKRDKFSRGNPQYSDQWWDVTTHTESSPTDAYGVVEFQGGSYTTKAQYIRLSSDSRPEQILQLLSTQWGLHLPRVLISIHGNSANSSFCLQPQFQKFDNEEHFWTGNGRSSGAWIISGLAKVDGDTGDDSPIEHRPNVVSICIAPWGLVHKREDLIGRNINVPYFAQPGSDNAALTKHHSYFLLVDDGTEGKFGCEMILRKKFENYISQLRTNNHKSTKDNCIPVVCLLMEGNICFVRKVLECVTDKPPIPAVLAVDGRGGAADLLSFACEQVNFDGTMPEISKRKLLSLIAHNFNYEQSETIFSELLLCAMRKNFITFFKLDEEKQDIGRAILYALIKSRKQNPFYHLNLIMTWDRIDVARNYLFNGGVNWPDGSLDNVLMDALIDEKVEFVQLFIEKGINMQTWLTVQKLEDLYNQVLNAPRPVLAKYVHKSSNNEKLDASSTLKHLLAELRGNTPGNRTTLYEIGQVVNKLMGGCFQSTYSRRKFLVLHSAAKSKSRKVSTASRISTISGTSASDDEYKQLLSDTFRYPYSELIVWAVLLRRNDVAMFMWQRGEEPLAKCLVAAKLYKSMAREAEKDEYEVDTALEIRKYHNKFSELATKLLDQCFRTNWKLSQLLLTYELLNWNNQTCLSLAVSGRNRFFLAHTCCQLLLTEMWKGGLRIRKYSSLKVLFGILCFPSILFFKYRSQEELQLMPQQQDVHADDSDGETSSSDSESIENENFMILQTLRQQQQQLHQFSNVVIDSSSILEQQRPTISTVAIAALATAGATNSLTNHAATNEASQIISPFQRQIYRKRRFSKPFRHPAKNSNLRRGSKHSLGKTASPEEIIGRLNEHHKQSQLHAKSKILKFYTAPITKFWMHLIAHLIFLLLYTYMILQTTPADPSTIEWFVVAYMCGLGVEKIRELMTCEVARIGHKILSFLSDVWSIIDILSVGLFFIGFAIRFTPALVSSARAFYCLTVMLSIIKLIEFFVISPRLGPFGPMISQMLKESISIVAFVFVLIWSFGTFRESLWFPDHDFEWTSVREVFLKPYIMLFGEVYKEFIWPDCVANVTSPDDFKCVPGRWLVPAIFSMFMAIGYVVLFNVLIALFNRIYMQCQEHFDIVWKFQRYELVIKHVSKPILPPPFIIISHFISLLLFIRQRCSKKWNRCDRGLKIFLHENDLEKLHCFEKECLEDYQEAKMTSPFRTVVCLSDV</sequence>
<evidence type="ECO:0000256" key="6">
    <source>
        <dbReference type="ARBA" id="ARBA00023136"/>
    </source>
</evidence>
<comment type="subcellular location">
    <subcellularLocation>
        <location evidence="1">Membrane</location>
        <topology evidence="1">Multi-pass membrane protein</topology>
    </subcellularLocation>
</comment>
<keyword evidence="15" id="KW-1185">Reference proteome</keyword>
<keyword evidence="7" id="KW-0407">Ion channel</keyword>
<keyword evidence="5" id="KW-0406">Ion transport</keyword>
<dbReference type="OrthoDB" id="301415at2759"/>
<dbReference type="EMBL" id="AMQM01000647">
    <property type="status" value="NOT_ANNOTATED_CDS"/>
    <property type="molecule type" value="Genomic_DNA"/>
</dbReference>
<dbReference type="STRING" id="6412.T1FPY1"/>
<gene>
    <name evidence="14" type="primary">20210878</name>
    <name evidence="13" type="ORF">HELRODRAFT_188397</name>
</gene>
<evidence type="ECO:0000256" key="1">
    <source>
        <dbReference type="ARBA" id="ARBA00004141"/>
    </source>
</evidence>
<dbReference type="GO" id="GO:0005886">
    <property type="term" value="C:plasma membrane"/>
    <property type="evidence" value="ECO:0000318"/>
    <property type="project" value="GO_Central"/>
</dbReference>
<feature type="region of interest" description="Disordered" evidence="8">
    <location>
        <begin position="758"/>
        <end position="777"/>
    </location>
</feature>
<dbReference type="Proteomes" id="UP000015101">
    <property type="component" value="Unassembled WGS sequence"/>
</dbReference>
<feature type="transmembrane region" description="Helical" evidence="9">
    <location>
        <begin position="988"/>
        <end position="1006"/>
    </location>
</feature>
<feature type="transmembrane region" description="Helical" evidence="9">
    <location>
        <begin position="1018"/>
        <end position="1036"/>
    </location>
</feature>
<evidence type="ECO:0000259" key="10">
    <source>
        <dbReference type="Pfam" id="PF00520"/>
    </source>
</evidence>
<feature type="domain" description="TRPM SLOG" evidence="11">
    <location>
        <begin position="106"/>
        <end position="370"/>
    </location>
</feature>
<feature type="domain" description="Ion transport" evidence="10">
    <location>
        <begin position="925"/>
        <end position="1164"/>
    </location>
</feature>
<reference evidence="15" key="1">
    <citation type="submission" date="2012-12" db="EMBL/GenBank/DDBJ databases">
        <authorList>
            <person name="Hellsten U."/>
            <person name="Grimwood J."/>
            <person name="Chapman J.A."/>
            <person name="Shapiro H."/>
            <person name="Aerts A."/>
            <person name="Otillar R.P."/>
            <person name="Terry A.Y."/>
            <person name="Boore J.L."/>
            <person name="Simakov O."/>
            <person name="Marletaz F."/>
            <person name="Cho S.-J."/>
            <person name="Edsinger-Gonzales E."/>
            <person name="Havlak P."/>
            <person name="Kuo D.-H."/>
            <person name="Larsson T."/>
            <person name="Lv J."/>
            <person name="Arendt D."/>
            <person name="Savage R."/>
            <person name="Osoegawa K."/>
            <person name="de Jong P."/>
            <person name="Lindberg D.R."/>
            <person name="Seaver E.C."/>
            <person name="Weisblat D.A."/>
            <person name="Putnam N.H."/>
            <person name="Grigoriev I.V."/>
            <person name="Rokhsar D.S."/>
        </authorList>
    </citation>
    <scope>NUCLEOTIDE SEQUENCE</scope>
</reference>
<evidence type="ECO:0000256" key="2">
    <source>
        <dbReference type="ARBA" id="ARBA00022448"/>
    </source>
</evidence>
<dbReference type="FunCoup" id="T1FPY1">
    <property type="interactions" value="221"/>
</dbReference>
<dbReference type="Pfam" id="PF00520">
    <property type="entry name" value="Ion_trans"/>
    <property type="match status" value="1"/>
</dbReference>
<accession>T1FPY1</accession>
<evidence type="ECO:0000259" key="12">
    <source>
        <dbReference type="Pfam" id="PF25508"/>
    </source>
</evidence>
<dbReference type="GeneID" id="20210878"/>
<dbReference type="InterPro" id="IPR041491">
    <property type="entry name" value="TRPM_SLOG"/>
</dbReference>
<dbReference type="InterPro" id="IPR057366">
    <property type="entry name" value="TRPM-like"/>
</dbReference>
<evidence type="ECO:0008006" key="16">
    <source>
        <dbReference type="Google" id="ProtNLM"/>
    </source>
</evidence>
<evidence type="ECO:0000259" key="11">
    <source>
        <dbReference type="Pfam" id="PF18139"/>
    </source>
</evidence>
<protein>
    <recommendedName>
        <fullName evidence="16">TRPM SLOG domain-containing protein</fullName>
    </recommendedName>
</protein>
<dbReference type="RefSeq" id="XP_009015939.1">
    <property type="nucleotide sequence ID" value="XM_009017691.1"/>
</dbReference>
<feature type="transmembrane region" description="Helical" evidence="9">
    <location>
        <begin position="1056"/>
        <end position="1072"/>
    </location>
</feature>
<feature type="transmembrane region" description="Helical" evidence="9">
    <location>
        <begin position="727"/>
        <end position="745"/>
    </location>
</feature>
<dbReference type="HOGENOM" id="CLU_001390_4_1_1"/>
<dbReference type="Pfam" id="PF25508">
    <property type="entry name" value="TRPM2"/>
    <property type="match status" value="1"/>
</dbReference>
<organism evidence="14 15">
    <name type="scientific">Helobdella robusta</name>
    <name type="common">Californian leech</name>
    <dbReference type="NCBI Taxonomy" id="6412"/>
    <lineage>
        <taxon>Eukaryota</taxon>
        <taxon>Metazoa</taxon>
        <taxon>Spiralia</taxon>
        <taxon>Lophotrochozoa</taxon>
        <taxon>Annelida</taxon>
        <taxon>Clitellata</taxon>
        <taxon>Hirudinea</taxon>
        <taxon>Rhynchobdellida</taxon>
        <taxon>Glossiphoniidae</taxon>
        <taxon>Helobdella</taxon>
    </lineage>
</organism>
<keyword evidence="3 9" id="KW-0812">Transmembrane</keyword>
<keyword evidence="6 9" id="KW-0472">Membrane</keyword>
<dbReference type="KEGG" id="hro:HELRODRAFT_188397"/>
<evidence type="ECO:0000256" key="4">
    <source>
        <dbReference type="ARBA" id="ARBA00022989"/>
    </source>
</evidence>
<name>T1FPY1_HELRO</name>
<feature type="transmembrane region" description="Helical" evidence="9">
    <location>
        <begin position="1185"/>
        <end position="1203"/>
    </location>
</feature>
<feature type="transmembrane region" description="Helical" evidence="9">
    <location>
        <begin position="1129"/>
        <end position="1154"/>
    </location>
</feature>
<proteinExistence type="predicted"/>
<dbReference type="GO" id="GO:0030001">
    <property type="term" value="P:metal ion transport"/>
    <property type="evidence" value="ECO:0000318"/>
    <property type="project" value="GO_Central"/>
</dbReference>
<dbReference type="EMBL" id="KB096324">
    <property type="protein sequence ID" value="ESO06571.1"/>
    <property type="molecule type" value="Genomic_DNA"/>
</dbReference>
<feature type="transmembrane region" description="Helical" evidence="9">
    <location>
        <begin position="921"/>
        <end position="940"/>
    </location>
</feature>
<feature type="domain" description="TRPM-like" evidence="12">
    <location>
        <begin position="425"/>
        <end position="707"/>
    </location>
</feature>
<evidence type="ECO:0000313" key="15">
    <source>
        <dbReference type="Proteomes" id="UP000015101"/>
    </source>
</evidence>
<evidence type="ECO:0000256" key="8">
    <source>
        <dbReference type="SAM" id="MobiDB-lite"/>
    </source>
</evidence>
<dbReference type="OMA" id="SSKDPHX"/>
<reference evidence="13 15" key="2">
    <citation type="journal article" date="2013" name="Nature">
        <title>Insights into bilaterian evolution from three spiralian genomes.</title>
        <authorList>
            <person name="Simakov O."/>
            <person name="Marletaz F."/>
            <person name="Cho S.J."/>
            <person name="Edsinger-Gonzales E."/>
            <person name="Havlak P."/>
            <person name="Hellsten U."/>
            <person name="Kuo D.H."/>
            <person name="Larsson T."/>
            <person name="Lv J."/>
            <person name="Arendt D."/>
            <person name="Savage R."/>
            <person name="Osoegawa K."/>
            <person name="de Jong P."/>
            <person name="Grimwood J."/>
            <person name="Chapman J.A."/>
            <person name="Shapiro H."/>
            <person name="Aerts A."/>
            <person name="Otillar R.P."/>
            <person name="Terry A.Y."/>
            <person name="Boore J.L."/>
            <person name="Grigoriev I.V."/>
            <person name="Lindberg D.R."/>
            <person name="Seaver E.C."/>
            <person name="Weisblat D.A."/>
            <person name="Putnam N.H."/>
            <person name="Rokhsar D.S."/>
        </authorList>
    </citation>
    <scope>NUCLEOTIDE SEQUENCE</scope>
</reference>
<dbReference type="GO" id="GO:0098655">
    <property type="term" value="P:monoatomic cation transmembrane transport"/>
    <property type="evidence" value="ECO:0000318"/>
    <property type="project" value="GO_Central"/>
</dbReference>
<dbReference type="PANTHER" id="PTHR13800">
    <property type="entry name" value="TRANSIENT RECEPTOR POTENTIAL CATION CHANNEL, SUBFAMILY M, MEMBER 6"/>
    <property type="match status" value="1"/>
</dbReference>
<dbReference type="EnsemblMetazoa" id="HelroT188397">
    <property type="protein sequence ID" value="HelroP188397"/>
    <property type="gene ID" value="HelroG188397"/>
</dbReference>
<evidence type="ECO:0000313" key="13">
    <source>
        <dbReference type="EMBL" id="ESO06571.1"/>
    </source>
</evidence>
<dbReference type="Pfam" id="PF18139">
    <property type="entry name" value="LSDAT_euk"/>
    <property type="match status" value="1"/>
</dbReference>
<dbReference type="InterPro" id="IPR050927">
    <property type="entry name" value="TRPM"/>
</dbReference>
<dbReference type="PANTHER" id="PTHR13800:SF1">
    <property type="entry name" value="TRANSIENT RECEPTOR POTENTIAL CATION CHANNEL TRPM"/>
    <property type="match status" value="1"/>
</dbReference>
<reference evidence="14" key="3">
    <citation type="submission" date="2015-06" db="UniProtKB">
        <authorList>
            <consortium name="EnsemblMetazoa"/>
        </authorList>
    </citation>
    <scope>IDENTIFICATION</scope>
</reference>
<dbReference type="GO" id="GO:0005261">
    <property type="term" value="F:monoatomic cation channel activity"/>
    <property type="evidence" value="ECO:0000318"/>
    <property type="project" value="GO_Central"/>
</dbReference>
<keyword evidence="4 9" id="KW-1133">Transmembrane helix</keyword>
<keyword evidence="2" id="KW-0813">Transport</keyword>